<evidence type="ECO:0000256" key="4">
    <source>
        <dbReference type="ARBA" id="ARBA00022692"/>
    </source>
</evidence>
<evidence type="ECO:0000256" key="2">
    <source>
        <dbReference type="ARBA" id="ARBA00022448"/>
    </source>
</evidence>
<feature type="domain" description="SecDF P1 head subdomain" evidence="13">
    <location>
        <begin position="305"/>
        <end position="432"/>
    </location>
</feature>
<dbReference type="InterPro" id="IPR048634">
    <property type="entry name" value="SecD_SecF_C"/>
</dbReference>
<comment type="function">
    <text evidence="9">Part of the Sec protein translocase complex. Interacts with the SecYEG preprotein conducting channel. SecDF uses the proton motive force (PMF) to complete protein translocation after the ATP-dependent function of SecA.</text>
</comment>
<dbReference type="GO" id="GO:0015450">
    <property type="term" value="F:protein-transporting ATPase activity"/>
    <property type="evidence" value="ECO:0007669"/>
    <property type="project" value="InterPro"/>
</dbReference>
<feature type="compositionally biased region" description="Low complexity" evidence="10">
    <location>
        <begin position="682"/>
        <end position="703"/>
    </location>
</feature>
<comment type="subcellular location">
    <subcellularLocation>
        <location evidence="1 9">Cell membrane</location>
        <topology evidence="1 9">Multi-pass membrane protein</topology>
    </subcellularLocation>
</comment>
<evidence type="ECO:0000313" key="14">
    <source>
        <dbReference type="EMBL" id="SHG65132.1"/>
    </source>
</evidence>
<dbReference type="STRING" id="1206085.SAMN05443575_2469"/>
<feature type="compositionally biased region" description="Acidic residues" evidence="10">
    <location>
        <begin position="704"/>
        <end position="713"/>
    </location>
</feature>
<dbReference type="EMBL" id="FQVU01000003">
    <property type="protein sequence ID" value="SHG65132.1"/>
    <property type="molecule type" value="Genomic_DNA"/>
</dbReference>
<keyword evidence="3 9" id="KW-1003">Cell membrane</keyword>
<keyword evidence="15" id="KW-1185">Reference proteome</keyword>
<dbReference type="SUPFAM" id="SSF82866">
    <property type="entry name" value="Multidrug efflux transporter AcrB transmembrane domain"/>
    <property type="match status" value="1"/>
</dbReference>
<dbReference type="HAMAP" id="MF_01463_B">
    <property type="entry name" value="SecD_B"/>
    <property type="match status" value="1"/>
</dbReference>
<name>A0A1M5LJ42_9ACTN</name>
<evidence type="ECO:0000256" key="3">
    <source>
        <dbReference type="ARBA" id="ARBA00022475"/>
    </source>
</evidence>
<dbReference type="Pfam" id="PF21760">
    <property type="entry name" value="SecD_1st"/>
    <property type="match status" value="1"/>
</dbReference>
<comment type="subunit">
    <text evidence="9">Forms a complex with SecF. Part of the essential Sec protein translocation apparatus which comprises SecA, SecYEG and auxiliary proteins SecDF. Other proteins may also be involved.</text>
</comment>
<feature type="compositionally biased region" description="Low complexity" evidence="10">
    <location>
        <begin position="650"/>
        <end position="660"/>
    </location>
</feature>
<dbReference type="RefSeq" id="WP_073390613.1">
    <property type="nucleotide sequence ID" value="NZ_FQVU01000003.1"/>
</dbReference>
<dbReference type="InterPro" id="IPR048631">
    <property type="entry name" value="SecD_1st"/>
</dbReference>
<dbReference type="PANTHER" id="PTHR30081">
    <property type="entry name" value="PROTEIN-EXPORT MEMBRANE PROTEIN SEC"/>
    <property type="match status" value="1"/>
</dbReference>
<feature type="domain" description="Protein export membrane protein SecD/SecF C-terminal" evidence="11">
    <location>
        <begin position="435"/>
        <end position="610"/>
    </location>
</feature>
<comment type="similarity">
    <text evidence="9">Belongs to the SecD/SecF family. SecD subfamily.</text>
</comment>
<dbReference type="Pfam" id="PF02355">
    <property type="entry name" value="SecD_SecF_C"/>
    <property type="match status" value="1"/>
</dbReference>
<proteinExistence type="inferred from homology"/>
<dbReference type="AlphaFoldDB" id="A0A1M5LJ42"/>
<feature type="region of interest" description="Disordered" evidence="10">
    <location>
        <begin position="626"/>
        <end position="747"/>
    </location>
</feature>
<dbReference type="NCBIfam" id="TIGR01129">
    <property type="entry name" value="secD"/>
    <property type="match status" value="1"/>
</dbReference>
<feature type="transmembrane region" description="Helical" evidence="9">
    <location>
        <begin position="558"/>
        <end position="576"/>
    </location>
</feature>
<dbReference type="GO" id="GO:0006605">
    <property type="term" value="P:protein targeting"/>
    <property type="evidence" value="ECO:0007669"/>
    <property type="project" value="UniProtKB-UniRule"/>
</dbReference>
<dbReference type="GO" id="GO:0005886">
    <property type="term" value="C:plasma membrane"/>
    <property type="evidence" value="ECO:0007669"/>
    <property type="project" value="UniProtKB-SubCell"/>
</dbReference>
<dbReference type="Gene3D" id="3.30.70.3220">
    <property type="match status" value="1"/>
</dbReference>
<gene>
    <name evidence="9" type="primary">secD</name>
    <name evidence="14" type="ORF">SAMN05443575_2469</name>
</gene>
<accession>A0A1M5LJ42</accession>
<feature type="transmembrane region" description="Helical" evidence="9">
    <location>
        <begin position="582"/>
        <end position="609"/>
    </location>
</feature>
<dbReference type="InterPro" id="IPR005791">
    <property type="entry name" value="SecD"/>
</dbReference>
<dbReference type="Gene3D" id="3.30.1360.200">
    <property type="match status" value="1"/>
</dbReference>
<dbReference type="PANTHER" id="PTHR30081:SF1">
    <property type="entry name" value="PROTEIN TRANSLOCASE SUBUNIT SECD"/>
    <property type="match status" value="1"/>
</dbReference>
<keyword evidence="8 9" id="KW-0472">Membrane</keyword>
<feature type="transmembrane region" description="Helical" evidence="9">
    <location>
        <begin position="454"/>
        <end position="472"/>
    </location>
</feature>
<feature type="transmembrane region" description="Helical" evidence="9">
    <location>
        <begin position="509"/>
        <end position="530"/>
    </location>
</feature>
<keyword evidence="2 9" id="KW-0813">Transport</keyword>
<evidence type="ECO:0000256" key="6">
    <source>
        <dbReference type="ARBA" id="ARBA00022989"/>
    </source>
</evidence>
<dbReference type="InterPro" id="IPR054384">
    <property type="entry name" value="SecDF_P1_head"/>
</dbReference>
<evidence type="ECO:0000259" key="13">
    <source>
        <dbReference type="Pfam" id="PF22599"/>
    </source>
</evidence>
<feature type="compositionally biased region" description="Low complexity" evidence="10">
    <location>
        <begin position="134"/>
        <end position="175"/>
    </location>
</feature>
<feature type="domain" description="Protein translocase subunit SecDF P1" evidence="12">
    <location>
        <begin position="66"/>
        <end position="121"/>
    </location>
</feature>
<feature type="region of interest" description="Disordered" evidence="10">
    <location>
        <begin position="134"/>
        <end position="229"/>
    </location>
</feature>
<keyword evidence="4 9" id="KW-0812">Transmembrane</keyword>
<evidence type="ECO:0000313" key="15">
    <source>
        <dbReference type="Proteomes" id="UP000186132"/>
    </source>
</evidence>
<protein>
    <recommendedName>
        <fullName evidence="9">Protein translocase subunit SecD</fullName>
    </recommendedName>
</protein>
<feature type="transmembrane region" description="Helical" evidence="9">
    <location>
        <begin position="479"/>
        <end position="503"/>
    </location>
</feature>
<dbReference type="GO" id="GO:0043952">
    <property type="term" value="P:protein transport by the Sec complex"/>
    <property type="evidence" value="ECO:0007669"/>
    <property type="project" value="UniProtKB-UniRule"/>
</dbReference>
<organism evidence="14 15">
    <name type="scientific">Jatrophihabitans endophyticus</name>
    <dbReference type="NCBI Taxonomy" id="1206085"/>
    <lineage>
        <taxon>Bacteria</taxon>
        <taxon>Bacillati</taxon>
        <taxon>Actinomycetota</taxon>
        <taxon>Actinomycetes</taxon>
        <taxon>Jatrophihabitantales</taxon>
        <taxon>Jatrophihabitantaceae</taxon>
        <taxon>Jatrophihabitans</taxon>
    </lineage>
</organism>
<evidence type="ECO:0000256" key="5">
    <source>
        <dbReference type="ARBA" id="ARBA00022927"/>
    </source>
</evidence>
<keyword evidence="7 9" id="KW-0811">Translocation</keyword>
<dbReference type="InterPro" id="IPR055344">
    <property type="entry name" value="SecD_SecF_C_bact"/>
</dbReference>
<reference evidence="14 15" key="1">
    <citation type="submission" date="2016-11" db="EMBL/GenBank/DDBJ databases">
        <authorList>
            <person name="Jaros S."/>
            <person name="Januszkiewicz K."/>
            <person name="Wedrychowicz H."/>
        </authorList>
    </citation>
    <scope>NUCLEOTIDE SEQUENCE [LARGE SCALE GENOMIC DNA]</scope>
    <source>
        <strain evidence="14 15">DSM 45627</strain>
    </source>
</reference>
<keyword evidence="6 9" id="KW-1133">Transmembrane helix</keyword>
<dbReference type="InterPro" id="IPR022813">
    <property type="entry name" value="SecD/SecF_arch_bac"/>
</dbReference>
<sequence>MAPPPGTLRVSRYFTALGIILGVFYLIVLLPGTANTPKLGIDLVGGIRVIFTAQPPAGETVTQTSMQQARQIIEDRINGSGVTASTVQIQGDDQLVVSIPGGTDTDVARLGQAAQLNFRPVIAPAVAVSCVSTTTPAGSASASSTASPSSSASSVPSATSSPQASASASESNAPKARNERKLAPASNSSSTAARSGSSGASAATGAASGSKTPTGSASATPTASASSAPAQKCVRAPLAATGSAAVLTVAQQKALTTEAAYTKLPQATQTKIAQALTTFDCASAGRQQDVADHYYIACEKQGGTNIAYLLGKVILRGTQVDEADAVAPSTSGQGGSTTWTVSLTLDDSGQKAWGAWTTAHNTAKQSGSPSQCGTAAGGLPCEDFVAFTLDGEVKSAPATNEPITGQATQISGNFTQASAKALADQLKYGALPLSFRTDSNEHVSASLGTSQLKAALLAGGIGLVLVVIYSLLYYRGLGLVTIASLIVSGLLTYAMMVILGQQIGFTLDLAGIAGLIVALGITADSFVVFFERIKDEVHEGRSVRVAVPRGWIRARRTVISADIVSFLAALILYIFASADVKGFAFTLGLSTVLDLVVVFLFTHPIVSLLSRSRAFGSPRFTGLNAVRSGGITPDRDEPRGKRAAGRSRGDAAARAAARRGTTSSAVVLDKRAAEAEDDETVAADAEPTTAVPDELADRPASTPDAEDTAADDEPTPRRRSTPAAGSAAERAAARRARQRRQHEEEGE</sequence>
<dbReference type="Pfam" id="PF22599">
    <property type="entry name" value="SecDF_P1_head"/>
    <property type="match status" value="1"/>
</dbReference>
<dbReference type="OrthoDB" id="5240379at2"/>
<dbReference type="GO" id="GO:0065002">
    <property type="term" value="P:intracellular protein transmembrane transport"/>
    <property type="evidence" value="ECO:0007669"/>
    <property type="project" value="UniProtKB-UniRule"/>
</dbReference>
<evidence type="ECO:0000256" key="8">
    <source>
        <dbReference type="ARBA" id="ARBA00023136"/>
    </source>
</evidence>
<evidence type="ECO:0000259" key="12">
    <source>
        <dbReference type="Pfam" id="PF21760"/>
    </source>
</evidence>
<dbReference type="Proteomes" id="UP000186132">
    <property type="component" value="Unassembled WGS sequence"/>
</dbReference>
<evidence type="ECO:0000259" key="11">
    <source>
        <dbReference type="Pfam" id="PF02355"/>
    </source>
</evidence>
<evidence type="ECO:0000256" key="9">
    <source>
        <dbReference type="HAMAP-Rule" id="MF_01463"/>
    </source>
</evidence>
<feature type="compositionally biased region" description="Low complexity" evidence="10">
    <location>
        <begin position="183"/>
        <end position="229"/>
    </location>
</feature>
<keyword evidence="5 9" id="KW-0653">Protein transport</keyword>
<evidence type="ECO:0000256" key="1">
    <source>
        <dbReference type="ARBA" id="ARBA00004651"/>
    </source>
</evidence>
<evidence type="ECO:0000256" key="7">
    <source>
        <dbReference type="ARBA" id="ARBA00023010"/>
    </source>
</evidence>
<evidence type="ECO:0000256" key="10">
    <source>
        <dbReference type="SAM" id="MobiDB-lite"/>
    </source>
</evidence>
<feature type="transmembrane region" description="Helical" evidence="9">
    <location>
        <begin position="12"/>
        <end position="30"/>
    </location>
</feature>
<dbReference type="NCBIfam" id="TIGR00916">
    <property type="entry name" value="2A0604s01"/>
    <property type="match status" value="1"/>
</dbReference>